<keyword evidence="2" id="KW-1185">Reference proteome</keyword>
<dbReference type="EMBL" id="BGZK01000528">
    <property type="protein sequence ID" value="GBP48689.1"/>
    <property type="molecule type" value="Genomic_DNA"/>
</dbReference>
<evidence type="ECO:0000313" key="2">
    <source>
        <dbReference type="Proteomes" id="UP000299102"/>
    </source>
</evidence>
<dbReference type="Proteomes" id="UP000299102">
    <property type="component" value="Unassembled WGS sequence"/>
</dbReference>
<sequence length="108" mass="12391">MLRTLGHRLRESSACGRWLTLSSTVSCSKHAGLIIRSASIPRRSSRGRFLSTQGHTEIKRGKYLIESYLDQELEKPVYFGKLPHPVYLLKLGSRVSKKWTSRHWTVLP</sequence>
<evidence type="ECO:0000313" key="1">
    <source>
        <dbReference type="EMBL" id="GBP48689.1"/>
    </source>
</evidence>
<organism evidence="1 2">
    <name type="scientific">Eumeta variegata</name>
    <name type="common">Bagworm moth</name>
    <name type="synonym">Eumeta japonica</name>
    <dbReference type="NCBI Taxonomy" id="151549"/>
    <lineage>
        <taxon>Eukaryota</taxon>
        <taxon>Metazoa</taxon>
        <taxon>Ecdysozoa</taxon>
        <taxon>Arthropoda</taxon>
        <taxon>Hexapoda</taxon>
        <taxon>Insecta</taxon>
        <taxon>Pterygota</taxon>
        <taxon>Neoptera</taxon>
        <taxon>Endopterygota</taxon>
        <taxon>Lepidoptera</taxon>
        <taxon>Glossata</taxon>
        <taxon>Ditrysia</taxon>
        <taxon>Tineoidea</taxon>
        <taxon>Psychidae</taxon>
        <taxon>Oiketicinae</taxon>
        <taxon>Eumeta</taxon>
    </lineage>
</organism>
<proteinExistence type="predicted"/>
<dbReference type="AlphaFoldDB" id="A0A4C1WE31"/>
<accession>A0A4C1WE31</accession>
<reference evidence="1 2" key="1">
    <citation type="journal article" date="2019" name="Commun. Biol.">
        <title>The bagworm genome reveals a unique fibroin gene that provides high tensile strength.</title>
        <authorList>
            <person name="Kono N."/>
            <person name="Nakamura H."/>
            <person name="Ohtoshi R."/>
            <person name="Tomita M."/>
            <person name="Numata K."/>
            <person name="Arakawa K."/>
        </authorList>
    </citation>
    <scope>NUCLEOTIDE SEQUENCE [LARGE SCALE GENOMIC DNA]</scope>
</reference>
<comment type="caution">
    <text evidence="1">The sequence shown here is derived from an EMBL/GenBank/DDBJ whole genome shotgun (WGS) entry which is preliminary data.</text>
</comment>
<gene>
    <name evidence="1" type="ORF">EVAR_103054_1</name>
</gene>
<protein>
    <submittedName>
        <fullName evidence="1">Uncharacterized protein</fullName>
    </submittedName>
</protein>
<name>A0A4C1WE31_EUMVA</name>